<feature type="domain" description="GxGYxYP putative glycoside hydrolase first N-terminal" evidence="2">
    <location>
        <begin position="67"/>
        <end position="115"/>
    </location>
</feature>
<dbReference type="EMBL" id="JDRY01000021">
    <property type="protein sequence ID" value="KGN00455.1"/>
    <property type="molecule type" value="Genomic_DNA"/>
</dbReference>
<dbReference type="Proteomes" id="UP000030014">
    <property type="component" value="Unassembled WGS sequence"/>
</dbReference>
<feature type="transmembrane region" description="Helical" evidence="1">
    <location>
        <begin position="6"/>
        <end position="27"/>
    </location>
</feature>
<dbReference type="AlphaFoldDB" id="A0A0A0IG52"/>
<dbReference type="InterPro" id="IPR032626">
    <property type="entry name" value="GxGYxYP_N_1st"/>
</dbReference>
<sequence>MKKSKITLYSLTIALFTIIFLLMINILSIQFNNKLSPTSNITSSVSLNSNNLYRDSYYIKNSKRPTHLYVILQDSLLSSEKAMISTLQGIVNNHCTSQIYTLSSSEPDYKIWLND</sequence>
<evidence type="ECO:0000256" key="1">
    <source>
        <dbReference type="SAM" id="Phobius"/>
    </source>
</evidence>
<keyword evidence="1" id="KW-0812">Transmembrane</keyword>
<keyword evidence="1" id="KW-1133">Transmembrane helix</keyword>
<organism evidence="3 4">
    <name type="scientific">Clostridium botulinum C/D str. DC5</name>
    <dbReference type="NCBI Taxonomy" id="1443128"/>
    <lineage>
        <taxon>Bacteria</taxon>
        <taxon>Bacillati</taxon>
        <taxon>Bacillota</taxon>
        <taxon>Clostridia</taxon>
        <taxon>Eubacteriales</taxon>
        <taxon>Clostridiaceae</taxon>
        <taxon>Clostridium</taxon>
    </lineage>
</organism>
<evidence type="ECO:0000313" key="4">
    <source>
        <dbReference type="Proteomes" id="UP000030014"/>
    </source>
</evidence>
<keyword evidence="1" id="KW-0472">Membrane</keyword>
<protein>
    <recommendedName>
        <fullName evidence="2">GxGYxYP putative glycoside hydrolase first N-terminal domain-containing protein</fullName>
    </recommendedName>
</protein>
<gene>
    <name evidence="3" type="ORF">Z955_03705</name>
</gene>
<accession>A0A0A0IG52</accession>
<evidence type="ECO:0000259" key="2">
    <source>
        <dbReference type="Pfam" id="PF16216"/>
    </source>
</evidence>
<dbReference type="Pfam" id="PF16216">
    <property type="entry name" value="GxGYxYP_N"/>
    <property type="match status" value="1"/>
</dbReference>
<reference evidence="3 4" key="1">
    <citation type="submission" date="2014-01" db="EMBL/GenBank/DDBJ databases">
        <title>Plasmidome dynamics in the species complex Clostridium novyi sensu lato converts strains of independent lineages into distinctly different pathogens.</title>
        <authorList>
            <person name="Skarin H."/>
            <person name="Segerman B."/>
        </authorList>
    </citation>
    <scope>NUCLEOTIDE SEQUENCE [LARGE SCALE GENOMIC DNA]</scope>
    <source>
        <strain evidence="3 4">DC5</strain>
    </source>
</reference>
<name>A0A0A0IG52_CLOBO</name>
<comment type="caution">
    <text evidence="3">The sequence shown here is derived from an EMBL/GenBank/DDBJ whole genome shotgun (WGS) entry which is preliminary data.</text>
</comment>
<evidence type="ECO:0000313" key="3">
    <source>
        <dbReference type="EMBL" id="KGN00455.1"/>
    </source>
</evidence>
<proteinExistence type="predicted"/>